<dbReference type="SUPFAM" id="SSF63829">
    <property type="entry name" value="Calcium-dependent phosphotriesterase"/>
    <property type="match status" value="2"/>
</dbReference>
<evidence type="ECO:0000313" key="3">
    <source>
        <dbReference type="Proteomes" id="UP000182491"/>
    </source>
</evidence>
<keyword evidence="3" id="KW-1185">Reference proteome</keyword>
<dbReference type="Pfam" id="PF21544">
    <property type="entry name" value="PorZ_N_b_propeller"/>
    <property type="match status" value="1"/>
</dbReference>
<dbReference type="Gene3D" id="2.130.10.10">
    <property type="entry name" value="YVTN repeat-like/Quinoprotein amine dehydrogenase"/>
    <property type="match status" value="2"/>
</dbReference>
<dbReference type="OrthoDB" id="9807410at2"/>
<name>A0A1I7JLQ1_9BACT</name>
<feature type="domain" description="PorZ N-terminal beta-propeller" evidence="1">
    <location>
        <begin position="55"/>
        <end position="212"/>
    </location>
</feature>
<organism evidence="2 3">
    <name type="scientific">Pontibacter akesuensis</name>
    <dbReference type="NCBI Taxonomy" id="388950"/>
    <lineage>
        <taxon>Bacteria</taxon>
        <taxon>Pseudomonadati</taxon>
        <taxon>Bacteroidota</taxon>
        <taxon>Cytophagia</taxon>
        <taxon>Cytophagales</taxon>
        <taxon>Hymenobacteraceae</taxon>
        <taxon>Pontibacter</taxon>
    </lineage>
</organism>
<dbReference type="EMBL" id="FPCA01000003">
    <property type="protein sequence ID" value="SFU86132.1"/>
    <property type="molecule type" value="Genomic_DNA"/>
</dbReference>
<dbReference type="Proteomes" id="UP000182491">
    <property type="component" value="Unassembled WGS sequence"/>
</dbReference>
<dbReference type="InterPro" id="IPR048954">
    <property type="entry name" value="PorZ_N"/>
</dbReference>
<evidence type="ECO:0000313" key="2">
    <source>
        <dbReference type="EMBL" id="SFU86132.1"/>
    </source>
</evidence>
<dbReference type="AlphaFoldDB" id="A0A1I7JLQ1"/>
<protein>
    <submittedName>
        <fullName evidence="2">Por secretion system C-terminal sorting domain-containing protein</fullName>
    </submittedName>
</protein>
<dbReference type="InterPro" id="IPR015943">
    <property type="entry name" value="WD40/YVTN_repeat-like_dom_sf"/>
</dbReference>
<dbReference type="STRING" id="388950.GCA_001611675_02054"/>
<accession>A0A1I7JLQ1</accession>
<dbReference type="SUPFAM" id="SSF69322">
    <property type="entry name" value="Tricorn protease domain 2"/>
    <property type="match status" value="1"/>
</dbReference>
<proteinExistence type="predicted"/>
<dbReference type="RefSeq" id="WP_068838040.1">
    <property type="nucleotide sequence ID" value="NZ_BMXC01000003.1"/>
</dbReference>
<gene>
    <name evidence="2" type="ORF">SAMN04487941_3011</name>
</gene>
<evidence type="ECO:0000259" key="1">
    <source>
        <dbReference type="Pfam" id="PF21544"/>
    </source>
</evidence>
<sequence length="767" mass="81780">MNAILALTLRTLYLLLLVWLAVGQVQAQSPVPIGSWQVHVPYQRGKAVAVAGDKVYLAAENGLFYYDTEFNSLETVTTVDGLSEQQISDIAYDETSQILVIAYANTKVDLLTDAETYAITDIFRERIPGEKQINSVYVHKGLAYLATSFGVVVLNLPKQEVQSTYRALGPGGAETGVSSVAILQGTIYLATNHGVLAAPAAGANLQDFRSWRNVNGSLPAAAAVTGLATFNNTLYVSSGSSIYTYTNGAWAVAITTAAPIRSINASPSFLSVATATGVMLLDAQGQAYTLNNSAITQPHEAIATADGTVWVADNSRGLIKLNQSGTEATAFAPNGPYASSSFFVYSYQGKVYVLSGGFSESYTPFNSWNGFYTYGKGQWASYNRSLFPAPGFAAAQDLVSAEFNPTTNKLYLASYGSGLLAWEGPEQATLYNSANSPLLSIEGAPDDVRVSDVAVDYEGNVWVVNLNRRSGAAGLHKLAPDGTWQSYDLQGIADATYLSQIVLDDYSQKWLSVAPMSGRVGGVLVFDAQQNRTRRLSTGESNGNLPSAAVYSMARDLNGDIWVGTGNGVGVYYNPAFAFESSPYDARIPIINGRPLLDGQVVRTIAVDGANRKWMGTDNGLWLFGADGDELLAHYTSRNSPLPSDKVLSVAVEHQSGEVFIATDAGLASFRSTATITEGEPECAVVFPNPVRTDYTGQVAVSGLPNNADVRITDVSGTLVYRGKATGGTFAWNARDYNGKRVKAGVYLVLSASENGDQTCISKIAVL</sequence>
<dbReference type="Gene3D" id="2.60.40.4070">
    <property type="match status" value="1"/>
</dbReference>
<reference evidence="3" key="1">
    <citation type="submission" date="2016-10" db="EMBL/GenBank/DDBJ databases">
        <authorList>
            <person name="Varghese N."/>
        </authorList>
    </citation>
    <scope>NUCLEOTIDE SEQUENCE [LARGE SCALE GENOMIC DNA]</scope>
    <source>
        <strain evidence="3">DSM 18820</strain>
    </source>
</reference>